<dbReference type="PANTHER" id="PTHR23116:SF36">
    <property type="entry name" value="HARMONIN"/>
    <property type="match status" value="1"/>
</dbReference>
<evidence type="ECO:0000259" key="5">
    <source>
        <dbReference type="PROSITE" id="PS50106"/>
    </source>
</evidence>
<dbReference type="SMART" id="SM00228">
    <property type="entry name" value="PDZ"/>
    <property type="match status" value="2"/>
</dbReference>
<evidence type="ECO:0000313" key="7">
    <source>
        <dbReference type="Proteomes" id="UP000675881"/>
    </source>
</evidence>
<feature type="compositionally biased region" description="Low complexity" evidence="4">
    <location>
        <begin position="357"/>
        <end position="371"/>
    </location>
</feature>
<feature type="region of interest" description="Disordered" evidence="4">
    <location>
        <begin position="270"/>
        <end position="308"/>
    </location>
</feature>
<evidence type="ECO:0000313" key="6">
    <source>
        <dbReference type="EMBL" id="CAF2922220.1"/>
    </source>
</evidence>
<comment type="subcellular location">
    <subcellularLocation>
        <location evidence="1">Cell projection</location>
    </subcellularLocation>
</comment>
<keyword evidence="2" id="KW-0677">Repeat</keyword>
<sequence>MLMICVSTGCGFIKMSSSTATTLSSSSTSSSSNHYRHRTPPIKKDRVEHGLGHYVSGVDPGGEAHSRGLRIGDQILSVCGLPLVRTTHKEVVSLISGRRKIELEVKSVGLIPCKIRKGDPITWKSVVEIHHPDKTAVPIVGPPDRPGVFVQSISNNGIAWKSGLRIGDQILCCNGVEFNEFDDFSRVIRVMKSSKLLHLFVRKNAGKDFLISGSLGNDSSGYDSTDEKPQIKEEEEPEESRQDVELEALKKERRRLELVQKEREEIQRLKDERNELGETPSTRKYSNRKGEAHARARKVEDPSGDFSQRKGKVSILYKTTVLSLIIQNYPHKAAIALMQTLVSAIQSEIQRRTLRKSSSNKGYSGSNNPSGGVPPPPPPPQEKRIGHQQSSKRESRQTD</sequence>
<dbReference type="PANTHER" id="PTHR23116">
    <property type="entry name" value="PDZ DOMAIN CONTAINING WHIRLIN AND HARMONIN-RELATED"/>
    <property type="match status" value="1"/>
</dbReference>
<evidence type="ECO:0000256" key="1">
    <source>
        <dbReference type="ARBA" id="ARBA00004316"/>
    </source>
</evidence>
<feature type="compositionally biased region" description="Basic and acidic residues" evidence="4">
    <location>
        <begin position="288"/>
        <end position="301"/>
    </location>
</feature>
<feature type="compositionally biased region" description="Polar residues" evidence="4">
    <location>
        <begin position="214"/>
        <end position="223"/>
    </location>
</feature>
<dbReference type="InterPro" id="IPR036034">
    <property type="entry name" value="PDZ_sf"/>
</dbReference>
<feature type="region of interest" description="Disordered" evidence="4">
    <location>
        <begin position="214"/>
        <end position="245"/>
    </location>
</feature>
<accession>A0A7R8H7F3</accession>
<feature type="compositionally biased region" description="Basic and acidic residues" evidence="4">
    <location>
        <begin position="381"/>
        <end position="399"/>
    </location>
</feature>
<dbReference type="Gene3D" id="2.30.42.10">
    <property type="match status" value="2"/>
</dbReference>
<name>A0A7R8H7F3_LEPSM</name>
<protein>
    <submittedName>
        <fullName evidence="6">USH1C</fullName>
    </submittedName>
</protein>
<evidence type="ECO:0000256" key="2">
    <source>
        <dbReference type="ARBA" id="ARBA00022737"/>
    </source>
</evidence>
<organism evidence="6 7">
    <name type="scientific">Lepeophtheirus salmonis</name>
    <name type="common">Salmon louse</name>
    <name type="synonym">Caligus salmonis</name>
    <dbReference type="NCBI Taxonomy" id="72036"/>
    <lineage>
        <taxon>Eukaryota</taxon>
        <taxon>Metazoa</taxon>
        <taxon>Ecdysozoa</taxon>
        <taxon>Arthropoda</taxon>
        <taxon>Crustacea</taxon>
        <taxon>Multicrustacea</taxon>
        <taxon>Hexanauplia</taxon>
        <taxon>Copepoda</taxon>
        <taxon>Siphonostomatoida</taxon>
        <taxon>Caligidae</taxon>
        <taxon>Lepeophtheirus</taxon>
    </lineage>
</organism>
<feature type="domain" description="PDZ" evidence="5">
    <location>
        <begin position="126"/>
        <end position="205"/>
    </location>
</feature>
<dbReference type="InterPro" id="IPR051844">
    <property type="entry name" value="USH2_Complex_Protein"/>
</dbReference>
<evidence type="ECO:0000256" key="3">
    <source>
        <dbReference type="ARBA" id="ARBA00023273"/>
    </source>
</evidence>
<dbReference type="Pfam" id="PF00595">
    <property type="entry name" value="PDZ"/>
    <property type="match status" value="2"/>
</dbReference>
<dbReference type="GO" id="GO:0005929">
    <property type="term" value="C:cilium"/>
    <property type="evidence" value="ECO:0007669"/>
    <property type="project" value="TreeGrafter"/>
</dbReference>
<dbReference type="GO" id="GO:0032426">
    <property type="term" value="C:stereocilium tip"/>
    <property type="evidence" value="ECO:0007669"/>
    <property type="project" value="TreeGrafter"/>
</dbReference>
<dbReference type="EMBL" id="HG994583">
    <property type="protein sequence ID" value="CAF2922220.1"/>
    <property type="molecule type" value="Genomic_DNA"/>
</dbReference>
<proteinExistence type="predicted"/>
<dbReference type="PROSITE" id="PS50106">
    <property type="entry name" value="PDZ"/>
    <property type="match status" value="2"/>
</dbReference>
<dbReference type="SUPFAM" id="SSF50156">
    <property type="entry name" value="PDZ domain-like"/>
    <property type="match status" value="2"/>
</dbReference>
<keyword evidence="3" id="KW-0966">Cell projection</keyword>
<keyword evidence="7" id="KW-1185">Reference proteome</keyword>
<evidence type="ECO:0000256" key="4">
    <source>
        <dbReference type="SAM" id="MobiDB-lite"/>
    </source>
</evidence>
<dbReference type="AlphaFoldDB" id="A0A7R8H7F3"/>
<dbReference type="OrthoDB" id="10029564at2759"/>
<dbReference type="GO" id="GO:0005886">
    <property type="term" value="C:plasma membrane"/>
    <property type="evidence" value="ECO:0007669"/>
    <property type="project" value="TreeGrafter"/>
</dbReference>
<dbReference type="Proteomes" id="UP000675881">
    <property type="component" value="Chromosome 4"/>
</dbReference>
<reference evidence="6" key="1">
    <citation type="submission" date="2021-02" db="EMBL/GenBank/DDBJ databases">
        <authorList>
            <person name="Bekaert M."/>
        </authorList>
    </citation>
    <scope>NUCLEOTIDE SEQUENCE</scope>
    <source>
        <strain evidence="6">IoA-00</strain>
    </source>
</reference>
<feature type="domain" description="PDZ" evidence="5">
    <location>
        <begin position="52"/>
        <end position="95"/>
    </location>
</feature>
<dbReference type="InterPro" id="IPR001478">
    <property type="entry name" value="PDZ"/>
</dbReference>
<gene>
    <name evidence="6" type="ORF">LSAA_9267</name>
</gene>
<feature type="region of interest" description="Disordered" evidence="4">
    <location>
        <begin position="352"/>
        <end position="399"/>
    </location>
</feature>
<dbReference type="GO" id="GO:0002142">
    <property type="term" value="C:stereocilia ankle link complex"/>
    <property type="evidence" value="ECO:0007669"/>
    <property type="project" value="TreeGrafter"/>
</dbReference>